<dbReference type="Pfam" id="PF00012">
    <property type="entry name" value="HSP70"/>
    <property type="match status" value="1"/>
</dbReference>
<evidence type="ECO:0000256" key="2">
    <source>
        <dbReference type="ARBA" id="ARBA00022741"/>
    </source>
</evidence>
<dbReference type="Gene3D" id="3.30.420.40">
    <property type="match status" value="2"/>
</dbReference>
<dbReference type="Proteomes" id="UP000683360">
    <property type="component" value="Unassembled WGS sequence"/>
</dbReference>
<evidence type="ECO:0000256" key="1">
    <source>
        <dbReference type="ARBA" id="ARBA00007381"/>
    </source>
</evidence>
<dbReference type="GO" id="GO:0005524">
    <property type="term" value="F:ATP binding"/>
    <property type="evidence" value="ECO:0007669"/>
    <property type="project" value="UniProtKB-KW"/>
</dbReference>
<evidence type="ECO:0000313" key="4">
    <source>
        <dbReference type="EMBL" id="CAG2212107.1"/>
    </source>
</evidence>
<dbReference type="InterPro" id="IPR013126">
    <property type="entry name" value="Hsp_70_fam"/>
</dbReference>
<keyword evidence="3" id="KW-0067">ATP-binding</keyword>
<name>A0A8S3S102_MYTED</name>
<dbReference type="InterPro" id="IPR043129">
    <property type="entry name" value="ATPase_NBD"/>
</dbReference>
<comment type="similarity">
    <text evidence="1">Belongs to the heat shock protein 70 family.</text>
</comment>
<dbReference type="PANTHER" id="PTHR14187:SF5">
    <property type="entry name" value="HEAT SHOCK 70 KDA PROTEIN 12A"/>
    <property type="match status" value="1"/>
</dbReference>
<dbReference type="EMBL" id="CAJPWZ010001289">
    <property type="protein sequence ID" value="CAG2212107.1"/>
    <property type="molecule type" value="Genomic_DNA"/>
</dbReference>
<dbReference type="Gene3D" id="3.90.640.10">
    <property type="entry name" value="Actin, Chain A, domain 4"/>
    <property type="match status" value="1"/>
</dbReference>
<protein>
    <submittedName>
        <fullName evidence="4">Uncharacterized protein</fullName>
    </submittedName>
</protein>
<dbReference type="AlphaFoldDB" id="A0A8S3S102"/>
<organism evidence="4 5">
    <name type="scientific">Mytilus edulis</name>
    <name type="common">Blue mussel</name>
    <dbReference type="NCBI Taxonomy" id="6550"/>
    <lineage>
        <taxon>Eukaryota</taxon>
        <taxon>Metazoa</taxon>
        <taxon>Spiralia</taxon>
        <taxon>Lophotrochozoa</taxon>
        <taxon>Mollusca</taxon>
        <taxon>Bivalvia</taxon>
        <taxon>Autobranchia</taxon>
        <taxon>Pteriomorphia</taxon>
        <taxon>Mytilida</taxon>
        <taxon>Mytiloidea</taxon>
        <taxon>Mytilidae</taxon>
        <taxon>Mytilinae</taxon>
        <taxon>Mytilus</taxon>
    </lineage>
</organism>
<reference evidence="4" key="1">
    <citation type="submission" date="2021-03" db="EMBL/GenBank/DDBJ databases">
        <authorList>
            <person name="Bekaert M."/>
        </authorList>
    </citation>
    <scope>NUCLEOTIDE SEQUENCE</scope>
</reference>
<gene>
    <name evidence="4" type="ORF">MEDL_26098</name>
</gene>
<dbReference type="OrthoDB" id="2963168at2759"/>
<evidence type="ECO:0000256" key="3">
    <source>
        <dbReference type="ARBA" id="ARBA00022840"/>
    </source>
</evidence>
<sequence length="443" mass="49632">MSETKILVVAIDFGSSGAGYAFSFAYQYKNNPLDISTSLWNNGNGPLQAKIPAVLLFDPDKKFHSFGFEAEDKYEELLNTNKADQWYFLKGFKMQLYSAVNAGEVGIQGDKFIMVYEPEAASIYARLLPVDKFVGNNGAVILKAFDPGRKFIVVDAGGGTVDISAQQVLENGELKIIHRECGGPWGGECINKQFVNMLKELFGKEVMKQFKNKHGDDFLQLLRDFEVKKKMYRVEDEESLTIRMPLSLIELFLDMKQSDVPTAIASSRFNETVRLKRDKLSIAGSLVETFFSETIRMIIDEVVSILKNERCSDVSAIMMAGGFSEADTLQHAIKKQFQSLEIFIPLDGSLSVLKGAVIYGHNPNVVSSRVCNYTYGVGVSMKFDPSIHDPGKKFYRRGIEMCNNLFKVLFEIDEEVHIGQTKSIDVAPSFCQMKNMIHLNGIS</sequence>
<evidence type="ECO:0000313" key="5">
    <source>
        <dbReference type="Proteomes" id="UP000683360"/>
    </source>
</evidence>
<keyword evidence="5" id="KW-1185">Reference proteome</keyword>
<dbReference type="SUPFAM" id="SSF53067">
    <property type="entry name" value="Actin-like ATPase domain"/>
    <property type="match status" value="1"/>
</dbReference>
<comment type="caution">
    <text evidence="4">The sequence shown here is derived from an EMBL/GenBank/DDBJ whole genome shotgun (WGS) entry which is preliminary data.</text>
</comment>
<dbReference type="PANTHER" id="PTHR14187">
    <property type="entry name" value="ALPHA KINASE/ELONGATION FACTOR 2 KINASE"/>
    <property type="match status" value="1"/>
</dbReference>
<dbReference type="GO" id="GO:0140662">
    <property type="term" value="F:ATP-dependent protein folding chaperone"/>
    <property type="evidence" value="ECO:0007669"/>
    <property type="project" value="InterPro"/>
</dbReference>
<proteinExistence type="inferred from homology"/>
<keyword evidence="2" id="KW-0547">Nucleotide-binding</keyword>
<accession>A0A8S3S102</accession>